<keyword evidence="1" id="KW-0805">Transcription regulation</keyword>
<gene>
    <name evidence="5" type="ORF">KI809_06675</name>
</gene>
<name>A0AAW4L840_9BACT</name>
<evidence type="ECO:0000313" key="6">
    <source>
        <dbReference type="Proteomes" id="UP000811899"/>
    </source>
</evidence>
<dbReference type="InterPro" id="IPR036390">
    <property type="entry name" value="WH_DNA-bd_sf"/>
</dbReference>
<dbReference type="PANTHER" id="PTHR43132:SF2">
    <property type="entry name" value="ARSENICAL RESISTANCE OPERON REPRESSOR ARSR-RELATED"/>
    <property type="match status" value="1"/>
</dbReference>
<organism evidence="5 6">
    <name type="scientific">Geoanaerobacter pelophilus</name>
    <dbReference type="NCBI Taxonomy" id="60036"/>
    <lineage>
        <taxon>Bacteria</taxon>
        <taxon>Pseudomonadati</taxon>
        <taxon>Thermodesulfobacteriota</taxon>
        <taxon>Desulfuromonadia</taxon>
        <taxon>Geobacterales</taxon>
        <taxon>Geobacteraceae</taxon>
        <taxon>Geoanaerobacter</taxon>
    </lineage>
</organism>
<comment type="caution">
    <text evidence="5">The sequence shown here is derived from an EMBL/GenBank/DDBJ whole genome shotgun (WGS) entry which is preliminary data.</text>
</comment>
<protein>
    <submittedName>
        <fullName evidence="5">Winged helix-turn-helix domain-containing protein</fullName>
    </submittedName>
</protein>
<dbReference type="InterPro" id="IPR011991">
    <property type="entry name" value="ArsR-like_HTH"/>
</dbReference>
<dbReference type="InterPro" id="IPR036388">
    <property type="entry name" value="WH-like_DNA-bd_sf"/>
</dbReference>
<dbReference type="Pfam" id="PF01022">
    <property type="entry name" value="HTH_5"/>
    <property type="match status" value="1"/>
</dbReference>
<dbReference type="NCBIfam" id="NF033788">
    <property type="entry name" value="HTH_metalloreg"/>
    <property type="match status" value="1"/>
</dbReference>
<dbReference type="AlphaFoldDB" id="A0AAW4L840"/>
<feature type="domain" description="HTH arsR-type" evidence="4">
    <location>
        <begin position="6"/>
        <end position="96"/>
    </location>
</feature>
<proteinExistence type="predicted"/>
<sequence>MTIDQHNETAFKEQALVLRTLGHPVRLRIVVGLSGRCSCVKEIWECLGLPQAVVSQHLKVMKENGILDARREGTRVCYSLRNPRLAEMVKLLPLDC</sequence>
<evidence type="ECO:0000256" key="2">
    <source>
        <dbReference type="ARBA" id="ARBA00023125"/>
    </source>
</evidence>
<dbReference type="PANTHER" id="PTHR43132">
    <property type="entry name" value="ARSENICAL RESISTANCE OPERON REPRESSOR ARSR-RELATED"/>
    <property type="match status" value="1"/>
</dbReference>
<keyword evidence="3" id="KW-0804">Transcription</keyword>
<dbReference type="Gene3D" id="1.10.10.10">
    <property type="entry name" value="Winged helix-like DNA-binding domain superfamily/Winged helix DNA-binding domain"/>
    <property type="match status" value="1"/>
</dbReference>
<keyword evidence="6" id="KW-1185">Reference proteome</keyword>
<dbReference type="InterPro" id="IPR051011">
    <property type="entry name" value="Metal_resp_trans_reg"/>
</dbReference>
<evidence type="ECO:0000256" key="3">
    <source>
        <dbReference type="ARBA" id="ARBA00023163"/>
    </source>
</evidence>
<reference evidence="5 6" key="1">
    <citation type="submission" date="2021-05" db="EMBL/GenBank/DDBJ databases">
        <title>The draft genome of Geobacter pelophilus DSM 12255.</title>
        <authorList>
            <person name="Xu Z."/>
            <person name="Masuda Y."/>
            <person name="Itoh H."/>
            <person name="Senoo K."/>
        </authorList>
    </citation>
    <scope>NUCLEOTIDE SEQUENCE [LARGE SCALE GENOMIC DNA]</scope>
    <source>
        <strain evidence="5 6">DSM 12255</strain>
    </source>
</reference>
<evidence type="ECO:0000259" key="4">
    <source>
        <dbReference type="PROSITE" id="PS50987"/>
    </source>
</evidence>
<dbReference type="SMART" id="SM00418">
    <property type="entry name" value="HTH_ARSR"/>
    <property type="match status" value="1"/>
</dbReference>
<dbReference type="Proteomes" id="UP000811899">
    <property type="component" value="Unassembled WGS sequence"/>
</dbReference>
<dbReference type="SUPFAM" id="SSF46785">
    <property type="entry name" value="Winged helix' DNA-binding domain"/>
    <property type="match status" value="1"/>
</dbReference>
<dbReference type="PROSITE" id="PS50987">
    <property type="entry name" value="HTH_ARSR_2"/>
    <property type="match status" value="1"/>
</dbReference>
<dbReference type="PRINTS" id="PR00778">
    <property type="entry name" value="HTHARSR"/>
</dbReference>
<dbReference type="GO" id="GO:0003677">
    <property type="term" value="F:DNA binding"/>
    <property type="evidence" value="ECO:0007669"/>
    <property type="project" value="UniProtKB-KW"/>
</dbReference>
<dbReference type="InterPro" id="IPR001845">
    <property type="entry name" value="HTH_ArsR_DNA-bd_dom"/>
</dbReference>
<evidence type="ECO:0000313" key="5">
    <source>
        <dbReference type="EMBL" id="MBT0663982.1"/>
    </source>
</evidence>
<dbReference type="EMBL" id="JAHCVJ010000002">
    <property type="protein sequence ID" value="MBT0663982.1"/>
    <property type="molecule type" value="Genomic_DNA"/>
</dbReference>
<dbReference type="RefSeq" id="WP_214170754.1">
    <property type="nucleotide sequence ID" value="NZ_JAHCVJ010000002.1"/>
</dbReference>
<dbReference type="CDD" id="cd00090">
    <property type="entry name" value="HTH_ARSR"/>
    <property type="match status" value="1"/>
</dbReference>
<accession>A0AAW4L840</accession>
<keyword evidence="2" id="KW-0238">DNA-binding</keyword>
<evidence type="ECO:0000256" key="1">
    <source>
        <dbReference type="ARBA" id="ARBA00023015"/>
    </source>
</evidence>
<dbReference type="GO" id="GO:0003700">
    <property type="term" value="F:DNA-binding transcription factor activity"/>
    <property type="evidence" value="ECO:0007669"/>
    <property type="project" value="InterPro"/>
</dbReference>